<evidence type="ECO:0000259" key="3">
    <source>
        <dbReference type="Pfam" id="PF20152"/>
    </source>
</evidence>
<evidence type="ECO:0000256" key="2">
    <source>
        <dbReference type="SAM" id="Phobius"/>
    </source>
</evidence>
<feature type="transmembrane region" description="Helical" evidence="2">
    <location>
        <begin position="78"/>
        <end position="104"/>
    </location>
</feature>
<dbReference type="EMBL" id="RWJN01000063">
    <property type="protein sequence ID" value="TCD68569.1"/>
    <property type="molecule type" value="Genomic_DNA"/>
</dbReference>
<organism evidence="4 5">
    <name type="scientific">Steccherinum ochraceum</name>
    <dbReference type="NCBI Taxonomy" id="92696"/>
    <lineage>
        <taxon>Eukaryota</taxon>
        <taxon>Fungi</taxon>
        <taxon>Dikarya</taxon>
        <taxon>Basidiomycota</taxon>
        <taxon>Agaricomycotina</taxon>
        <taxon>Agaricomycetes</taxon>
        <taxon>Polyporales</taxon>
        <taxon>Steccherinaceae</taxon>
        <taxon>Steccherinum</taxon>
    </lineage>
</organism>
<comment type="caution">
    <text evidence="4">The sequence shown here is derived from an EMBL/GenBank/DDBJ whole genome shotgun (WGS) entry which is preliminary data.</text>
</comment>
<feature type="transmembrane region" description="Helical" evidence="2">
    <location>
        <begin position="190"/>
        <end position="211"/>
    </location>
</feature>
<evidence type="ECO:0000256" key="1">
    <source>
        <dbReference type="SAM" id="MobiDB-lite"/>
    </source>
</evidence>
<feature type="domain" description="DUF6534" evidence="3">
    <location>
        <begin position="163"/>
        <end position="248"/>
    </location>
</feature>
<feature type="transmembrane region" description="Helical" evidence="2">
    <location>
        <begin position="116"/>
        <end position="142"/>
    </location>
</feature>
<name>A0A4R0RSS9_9APHY</name>
<gene>
    <name evidence="4" type="ORF">EIP91_010494</name>
</gene>
<sequence>MPGYEKTLGTLMIGIVFNTFLYGLVMFQFATYYRTKFNDPVPIKLMVLFLFLIDNVHSIAVIYMLWEYCVTNFDNPSILLVALWPYTFTPIATAIAALVTQIFLGYRVYRLTKSPILYGIVVGLSFPACILGIVCGTKAWIIRESAKLIVLNKLVTAWLGLQVAADLFITGALTIVLLRSRTGFRKTDTVLYRLIRGAIQTGLFAGIFSLGDLATFLQYPDTNLYGMFAIPIGRIYTNTLLDTLLTRDELRDQLSGTVDIESSSRRQELSDLRWVANNKGQRTATTDGSNTIQLGEVEVRREVLVFGDDGTQTNPDDASLKKGHPMD</sequence>
<protein>
    <recommendedName>
        <fullName evidence="3">DUF6534 domain-containing protein</fullName>
    </recommendedName>
</protein>
<feature type="region of interest" description="Disordered" evidence="1">
    <location>
        <begin position="306"/>
        <end position="327"/>
    </location>
</feature>
<keyword evidence="2" id="KW-1133">Transmembrane helix</keyword>
<proteinExistence type="predicted"/>
<keyword evidence="2" id="KW-0812">Transmembrane</keyword>
<dbReference type="OrthoDB" id="2562493at2759"/>
<keyword evidence="5" id="KW-1185">Reference proteome</keyword>
<feature type="compositionally biased region" description="Basic and acidic residues" evidence="1">
    <location>
        <begin position="318"/>
        <end position="327"/>
    </location>
</feature>
<accession>A0A4R0RSS9</accession>
<dbReference type="STRING" id="92696.A0A4R0RSS9"/>
<reference evidence="4 5" key="1">
    <citation type="submission" date="2018-11" db="EMBL/GenBank/DDBJ databases">
        <title>Genome assembly of Steccherinum ochraceum LE-BIN_3174, the white-rot fungus of the Steccherinaceae family (The Residual Polyporoid clade, Polyporales, Basidiomycota).</title>
        <authorList>
            <person name="Fedorova T.V."/>
            <person name="Glazunova O.A."/>
            <person name="Landesman E.O."/>
            <person name="Moiseenko K.V."/>
            <person name="Psurtseva N.V."/>
            <person name="Savinova O.S."/>
            <person name="Shakhova N.V."/>
            <person name="Tyazhelova T.V."/>
            <person name="Vasina D.V."/>
        </authorList>
    </citation>
    <scope>NUCLEOTIDE SEQUENCE [LARGE SCALE GENOMIC DNA]</scope>
    <source>
        <strain evidence="4 5">LE-BIN_3174</strain>
    </source>
</reference>
<feature type="transmembrane region" description="Helical" evidence="2">
    <location>
        <begin position="154"/>
        <end position="178"/>
    </location>
</feature>
<dbReference type="Proteomes" id="UP000292702">
    <property type="component" value="Unassembled WGS sequence"/>
</dbReference>
<dbReference type="PANTHER" id="PTHR40465">
    <property type="entry name" value="CHROMOSOME 1, WHOLE GENOME SHOTGUN SEQUENCE"/>
    <property type="match status" value="1"/>
</dbReference>
<feature type="transmembrane region" description="Helical" evidence="2">
    <location>
        <begin position="45"/>
        <end position="66"/>
    </location>
</feature>
<feature type="transmembrane region" description="Helical" evidence="2">
    <location>
        <begin position="12"/>
        <end position="33"/>
    </location>
</feature>
<evidence type="ECO:0000313" key="4">
    <source>
        <dbReference type="EMBL" id="TCD68569.1"/>
    </source>
</evidence>
<dbReference type="PANTHER" id="PTHR40465:SF1">
    <property type="entry name" value="DUF6534 DOMAIN-CONTAINING PROTEIN"/>
    <property type="match status" value="1"/>
</dbReference>
<keyword evidence="2" id="KW-0472">Membrane</keyword>
<dbReference type="AlphaFoldDB" id="A0A4R0RSS9"/>
<dbReference type="Pfam" id="PF20152">
    <property type="entry name" value="DUF6534"/>
    <property type="match status" value="1"/>
</dbReference>
<dbReference type="InterPro" id="IPR045339">
    <property type="entry name" value="DUF6534"/>
</dbReference>
<evidence type="ECO:0000313" key="5">
    <source>
        <dbReference type="Proteomes" id="UP000292702"/>
    </source>
</evidence>